<evidence type="ECO:0000259" key="1">
    <source>
        <dbReference type="Pfam" id="PF21360"/>
    </source>
</evidence>
<dbReference type="Pfam" id="PF15632">
    <property type="entry name" value="ATPgrasp_Ter"/>
    <property type="match status" value="1"/>
</dbReference>
<dbReference type="AlphaFoldDB" id="C6BTK1"/>
<reference evidence="2 3" key="1">
    <citation type="submission" date="2009-06" db="EMBL/GenBank/DDBJ databases">
        <title>Complete sequence of Desulfovibrio salexigens DSM 2638.</title>
        <authorList>
            <consortium name="US DOE Joint Genome Institute"/>
            <person name="Lucas S."/>
            <person name="Copeland A."/>
            <person name="Lapidus A."/>
            <person name="Glavina del Rio T."/>
            <person name="Tice H."/>
            <person name="Bruce D."/>
            <person name="Goodwin L."/>
            <person name="Pitluck S."/>
            <person name="Munk A.C."/>
            <person name="Brettin T."/>
            <person name="Detter J.C."/>
            <person name="Han C."/>
            <person name="Tapia R."/>
            <person name="Larimer F."/>
            <person name="Land M."/>
            <person name="Hauser L."/>
            <person name="Kyrpides N."/>
            <person name="Anderson I."/>
            <person name="Wall J.D."/>
            <person name="Arkin A.P."/>
            <person name="Dehal P."/>
            <person name="Chivian D."/>
            <person name="Giles B."/>
            <person name="Hazen T.C."/>
        </authorList>
    </citation>
    <scope>NUCLEOTIDE SEQUENCE [LARGE SCALE GENOMIC DNA]</scope>
    <source>
        <strain evidence="3">ATCC 14822 / DSM 2638 / NCIMB 8403 / VKM B-1763</strain>
    </source>
</reference>
<organism evidence="2 3">
    <name type="scientific">Maridesulfovibrio salexigens (strain ATCC 14822 / DSM 2638 / NCIMB 8403 / VKM B-1763)</name>
    <name type="common">Desulfovibrio salexigens</name>
    <dbReference type="NCBI Taxonomy" id="526222"/>
    <lineage>
        <taxon>Bacteria</taxon>
        <taxon>Pseudomonadati</taxon>
        <taxon>Thermodesulfobacteriota</taxon>
        <taxon>Desulfovibrionia</taxon>
        <taxon>Desulfovibrionales</taxon>
        <taxon>Desulfovibrionaceae</taxon>
        <taxon>Maridesulfovibrio</taxon>
    </lineage>
</organism>
<dbReference type="HOGENOM" id="CLU_052967_0_0_7"/>
<dbReference type="Gene3D" id="3.40.50.20">
    <property type="match status" value="1"/>
</dbReference>
<dbReference type="SUPFAM" id="SSF56059">
    <property type="entry name" value="Glutathione synthetase ATP-binding domain-like"/>
    <property type="match status" value="1"/>
</dbReference>
<protein>
    <recommendedName>
        <fullName evidence="1">PylC N-terminal domain-containing protein</fullName>
    </recommendedName>
</protein>
<proteinExistence type="predicted"/>
<dbReference type="InterPro" id="IPR048764">
    <property type="entry name" value="PylC_N"/>
</dbReference>
<accession>C6BTK1</accession>
<feature type="domain" description="PylC N-terminal" evidence="1">
    <location>
        <begin position="20"/>
        <end position="117"/>
    </location>
</feature>
<gene>
    <name evidence="2" type="ordered locus">Desal_3636</name>
</gene>
<dbReference type="eggNOG" id="COG2232">
    <property type="taxonomic scope" value="Bacteria"/>
</dbReference>
<dbReference type="Pfam" id="PF21360">
    <property type="entry name" value="PylC-like_N"/>
    <property type="match status" value="1"/>
</dbReference>
<keyword evidence="3" id="KW-1185">Reference proteome</keyword>
<dbReference type="STRING" id="526222.Desal_3636"/>
<dbReference type="RefSeq" id="WP_015853498.1">
    <property type="nucleotide sequence ID" value="NC_012881.1"/>
</dbReference>
<evidence type="ECO:0000313" key="3">
    <source>
        <dbReference type="Proteomes" id="UP000002601"/>
    </source>
</evidence>
<evidence type="ECO:0000313" key="2">
    <source>
        <dbReference type="EMBL" id="ACS81682.1"/>
    </source>
</evidence>
<sequence>MNSKRFSVAHEIITVPVGNVLVTSVSRKAPLVQAMKTALKRISKEAQVIAGDIDPDAPAQHVADAFWIMPRLTSKVLPDLIQGCRERGISVILPSRDGELPFWAHHRKKFAEAGIAILVSEEKSVNLCLDKLEFAKFGKTAHLSVINAAKKPGHVGTGPYVVKERFGAGSKKIGLSLSLDEALAHAKTLKNPIYQPHITGPEISIDGWVNQHGVVIGVVLRRRDRIIAGESQVTTTFRDEKLEREASLILKQYNLRGPVVMQAIISNNTMHMIECNPRFGGASTTSIAAGLDSLYWSLIEVFGQDKPTVFKRTADNVKQVRLPVDMVFYDTDI</sequence>
<dbReference type="EMBL" id="CP001649">
    <property type="protein sequence ID" value="ACS81682.1"/>
    <property type="molecule type" value="Genomic_DNA"/>
</dbReference>
<dbReference type="KEGG" id="dsa:Desal_3636"/>
<dbReference type="Gene3D" id="3.30.1490.20">
    <property type="entry name" value="ATP-grasp fold, A domain"/>
    <property type="match status" value="1"/>
</dbReference>
<dbReference type="Proteomes" id="UP000002601">
    <property type="component" value="Chromosome"/>
</dbReference>
<dbReference type="InterPro" id="IPR013815">
    <property type="entry name" value="ATP_grasp_subdomain_1"/>
</dbReference>
<dbReference type="Gene3D" id="3.30.470.20">
    <property type="entry name" value="ATP-grasp fold, B domain"/>
    <property type="match status" value="1"/>
</dbReference>
<dbReference type="OrthoDB" id="9765608at2"/>
<name>C6BTK1_MARSD</name>
<dbReference type="GO" id="GO:0005524">
    <property type="term" value="F:ATP binding"/>
    <property type="evidence" value="ECO:0007669"/>
    <property type="project" value="InterPro"/>
</dbReference>